<evidence type="ECO:0008006" key="4">
    <source>
        <dbReference type="Google" id="ProtNLM"/>
    </source>
</evidence>
<evidence type="ECO:0000313" key="2">
    <source>
        <dbReference type="EMBL" id="RPB27330.1"/>
    </source>
</evidence>
<organism evidence="2 3">
    <name type="scientific">Terfezia boudieri ATCC MYA-4762</name>
    <dbReference type="NCBI Taxonomy" id="1051890"/>
    <lineage>
        <taxon>Eukaryota</taxon>
        <taxon>Fungi</taxon>
        <taxon>Dikarya</taxon>
        <taxon>Ascomycota</taxon>
        <taxon>Pezizomycotina</taxon>
        <taxon>Pezizomycetes</taxon>
        <taxon>Pezizales</taxon>
        <taxon>Pezizaceae</taxon>
        <taxon>Terfezia</taxon>
    </lineage>
</organism>
<dbReference type="Proteomes" id="UP000267821">
    <property type="component" value="Unassembled WGS sequence"/>
</dbReference>
<keyword evidence="3" id="KW-1185">Reference proteome</keyword>
<gene>
    <name evidence="2" type="ORF">L211DRAFT_534904</name>
</gene>
<feature type="transmembrane region" description="Helical" evidence="1">
    <location>
        <begin position="54"/>
        <end position="73"/>
    </location>
</feature>
<keyword evidence="1" id="KW-0472">Membrane</keyword>
<keyword evidence="1" id="KW-0812">Transmembrane</keyword>
<dbReference type="InParanoid" id="A0A3N4LWZ3"/>
<sequence length="148" mass="17330">MVRTLPLLRDSGGCTALPHVGPKTFEFHQFSPVSIFEIFLFRVEQLMRRVRERLTLCYFTLFYLPFSFVYFFGVCSERKHGKEKLGTALLGNCLRDSSCHVDGFPNVLIFFYHWWYARLWGGRTLGLHCRPCCRLRRAAIYSFLSLAC</sequence>
<reference evidence="2 3" key="1">
    <citation type="journal article" date="2018" name="Nat. Ecol. Evol.">
        <title>Pezizomycetes genomes reveal the molecular basis of ectomycorrhizal truffle lifestyle.</title>
        <authorList>
            <person name="Murat C."/>
            <person name="Payen T."/>
            <person name="Noel B."/>
            <person name="Kuo A."/>
            <person name="Morin E."/>
            <person name="Chen J."/>
            <person name="Kohler A."/>
            <person name="Krizsan K."/>
            <person name="Balestrini R."/>
            <person name="Da Silva C."/>
            <person name="Montanini B."/>
            <person name="Hainaut M."/>
            <person name="Levati E."/>
            <person name="Barry K.W."/>
            <person name="Belfiori B."/>
            <person name="Cichocki N."/>
            <person name="Clum A."/>
            <person name="Dockter R.B."/>
            <person name="Fauchery L."/>
            <person name="Guy J."/>
            <person name="Iotti M."/>
            <person name="Le Tacon F."/>
            <person name="Lindquist E.A."/>
            <person name="Lipzen A."/>
            <person name="Malagnac F."/>
            <person name="Mello A."/>
            <person name="Molinier V."/>
            <person name="Miyauchi S."/>
            <person name="Poulain J."/>
            <person name="Riccioni C."/>
            <person name="Rubini A."/>
            <person name="Sitrit Y."/>
            <person name="Splivallo R."/>
            <person name="Traeger S."/>
            <person name="Wang M."/>
            <person name="Zifcakova L."/>
            <person name="Wipf D."/>
            <person name="Zambonelli A."/>
            <person name="Paolocci F."/>
            <person name="Nowrousian M."/>
            <person name="Ottonello S."/>
            <person name="Baldrian P."/>
            <person name="Spatafora J.W."/>
            <person name="Henrissat B."/>
            <person name="Nagy L.G."/>
            <person name="Aury J.M."/>
            <person name="Wincker P."/>
            <person name="Grigoriev I.V."/>
            <person name="Bonfante P."/>
            <person name="Martin F.M."/>
        </authorList>
    </citation>
    <scope>NUCLEOTIDE SEQUENCE [LARGE SCALE GENOMIC DNA]</scope>
    <source>
        <strain evidence="2 3">ATCC MYA-4762</strain>
    </source>
</reference>
<dbReference type="AlphaFoldDB" id="A0A3N4LWZ3"/>
<name>A0A3N4LWZ3_9PEZI</name>
<keyword evidence="1" id="KW-1133">Transmembrane helix</keyword>
<dbReference type="EMBL" id="ML121531">
    <property type="protein sequence ID" value="RPB27330.1"/>
    <property type="molecule type" value="Genomic_DNA"/>
</dbReference>
<protein>
    <recommendedName>
        <fullName evidence="4">Transmembrane protein</fullName>
    </recommendedName>
</protein>
<evidence type="ECO:0000256" key="1">
    <source>
        <dbReference type="SAM" id="Phobius"/>
    </source>
</evidence>
<accession>A0A3N4LWZ3</accession>
<evidence type="ECO:0000313" key="3">
    <source>
        <dbReference type="Proteomes" id="UP000267821"/>
    </source>
</evidence>
<proteinExistence type="predicted"/>